<sequence length="111" mass="12124">MAVSGQIASGHWAAFLIGVALLLTLLATTAAGLMRVHRARRSATTSPPTERAPDPLPSTMGASLWRCQALIAEAVVARQRLSGQIDAETYRIRMNELARQFNSERRPQRNA</sequence>
<comment type="caution">
    <text evidence="3">The sequence shown here is derived from an EMBL/GenBank/DDBJ whole genome shotgun (WGS) entry which is preliminary data.</text>
</comment>
<gene>
    <name evidence="3" type="ORF">BRW65_02005</name>
</gene>
<feature type="region of interest" description="Disordered" evidence="1">
    <location>
        <begin position="38"/>
        <end position="59"/>
    </location>
</feature>
<evidence type="ECO:0000256" key="1">
    <source>
        <dbReference type="SAM" id="MobiDB-lite"/>
    </source>
</evidence>
<dbReference type="AlphaFoldDB" id="A0A1Q4I2M1"/>
<reference evidence="3 4" key="1">
    <citation type="submission" date="2016-11" db="EMBL/GenBank/DDBJ databases">
        <title>Genome sequences of unsequenced Mycobacteria.</title>
        <authorList>
            <person name="Greninger A.L."/>
            <person name="Fang F."/>
            <person name="Jerome K.R."/>
        </authorList>
    </citation>
    <scope>NUCLEOTIDE SEQUENCE [LARGE SCALE GENOMIC DNA]</scope>
    <source>
        <strain evidence="3 4">M11</strain>
    </source>
</reference>
<keyword evidence="2" id="KW-0472">Membrane</keyword>
<keyword evidence="2" id="KW-1133">Transmembrane helix</keyword>
<keyword evidence="4" id="KW-1185">Reference proteome</keyword>
<dbReference type="OrthoDB" id="4735319at2"/>
<proteinExistence type="predicted"/>
<keyword evidence="2" id="KW-0812">Transmembrane</keyword>
<dbReference type="Proteomes" id="UP000186438">
    <property type="component" value="Unassembled WGS sequence"/>
</dbReference>
<protein>
    <submittedName>
        <fullName evidence="3">Uncharacterized protein</fullName>
    </submittedName>
</protein>
<dbReference type="STRING" id="53378.BRW65_02005"/>
<dbReference type="EMBL" id="MPNT01000001">
    <property type="protein sequence ID" value="OJZ76221.1"/>
    <property type="molecule type" value="Genomic_DNA"/>
</dbReference>
<name>A0A1Q4I2M1_9MYCO</name>
<evidence type="ECO:0000313" key="4">
    <source>
        <dbReference type="Proteomes" id="UP000186438"/>
    </source>
</evidence>
<organism evidence="3 4">
    <name type="scientific">Mycobacterium paraffinicum</name>
    <dbReference type="NCBI Taxonomy" id="53378"/>
    <lineage>
        <taxon>Bacteria</taxon>
        <taxon>Bacillati</taxon>
        <taxon>Actinomycetota</taxon>
        <taxon>Actinomycetes</taxon>
        <taxon>Mycobacteriales</taxon>
        <taxon>Mycobacteriaceae</taxon>
        <taxon>Mycobacterium</taxon>
    </lineage>
</organism>
<evidence type="ECO:0000256" key="2">
    <source>
        <dbReference type="SAM" id="Phobius"/>
    </source>
</evidence>
<evidence type="ECO:0000313" key="3">
    <source>
        <dbReference type="EMBL" id="OJZ76221.1"/>
    </source>
</evidence>
<feature type="transmembrane region" description="Helical" evidence="2">
    <location>
        <begin position="12"/>
        <end position="33"/>
    </location>
</feature>
<dbReference type="RefSeq" id="WP_073870659.1">
    <property type="nucleotide sequence ID" value="NZ_MPNT01000001.1"/>
</dbReference>
<accession>A0A1Q4I2M1</accession>